<comment type="caution">
    <text evidence="3">The sequence shown here is derived from an EMBL/GenBank/DDBJ whole genome shotgun (WGS) entry which is preliminary data.</text>
</comment>
<dbReference type="Gene3D" id="1.10.3210.10">
    <property type="entry name" value="Hypothetical protein af1432"/>
    <property type="match status" value="1"/>
</dbReference>
<gene>
    <name evidence="2" type="ORF">GCM10011572_41960</name>
    <name evidence="3" type="ORF">GM672_09060</name>
</gene>
<dbReference type="PANTHER" id="PTHR46246">
    <property type="entry name" value="GUANOSINE-3',5'-BIS(DIPHOSPHATE) 3'-PYROPHOSPHOHYDROLASE MESH1"/>
    <property type="match status" value="1"/>
</dbReference>
<dbReference type="EMBL" id="WNKZ01000019">
    <property type="protein sequence ID" value="MTV52878.1"/>
    <property type="molecule type" value="Genomic_DNA"/>
</dbReference>
<dbReference type="Proteomes" id="UP000622638">
    <property type="component" value="Unassembled WGS sequence"/>
</dbReference>
<evidence type="ECO:0000313" key="4">
    <source>
        <dbReference type="Proteomes" id="UP000430634"/>
    </source>
</evidence>
<dbReference type="AlphaFoldDB" id="A0A6I3SUM5"/>
<reference evidence="2" key="1">
    <citation type="journal article" date="2014" name="Int. J. Syst. Evol. Microbiol.">
        <title>Complete genome of a new Firmicutes species belonging to the dominant human colonic microbiota ('Ruminococcus bicirculans') reveals two chromosomes and a selective capacity to utilize plant glucans.</title>
        <authorList>
            <consortium name="NISC Comparative Sequencing Program"/>
            <person name="Wegmann U."/>
            <person name="Louis P."/>
            <person name="Goesmann A."/>
            <person name="Henrissat B."/>
            <person name="Duncan S.H."/>
            <person name="Flint H.J."/>
        </authorList>
    </citation>
    <scope>NUCLEOTIDE SEQUENCE</scope>
    <source>
        <strain evidence="2">CGMCC 1.15931</strain>
    </source>
</reference>
<evidence type="ECO:0000313" key="2">
    <source>
        <dbReference type="EMBL" id="GGC16217.1"/>
    </source>
</evidence>
<dbReference type="SUPFAM" id="SSF109604">
    <property type="entry name" value="HD-domain/PDEase-like"/>
    <property type="match status" value="1"/>
</dbReference>
<dbReference type="PANTHER" id="PTHR46246:SF1">
    <property type="entry name" value="GUANOSINE-3',5'-BIS(DIPHOSPHATE) 3'-PYROPHOSPHOHYDROLASE MESH1"/>
    <property type="match status" value="1"/>
</dbReference>
<reference evidence="5" key="2">
    <citation type="journal article" date="2019" name="Int. J. Syst. Evol. Microbiol.">
        <title>The Global Catalogue of Microorganisms (GCM) 10K type strain sequencing project: providing services to taxonomists for standard genome sequencing and annotation.</title>
        <authorList>
            <consortium name="The Broad Institute Genomics Platform"/>
            <consortium name="The Broad Institute Genome Sequencing Center for Infectious Disease"/>
            <person name="Wu L."/>
            <person name="Ma J."/>
        </authorList>
    </citation>
    <scope>NUCLEOTIDE SEQUENCE [LARGE SCALE GENOMIC DNA]</scope>
    <source>
        <strain evidence="5">CGMCC 1.15931</strain>
    </source>
</reference>
<dbReference type="InterPro" id="IPR003607">
    <property type="entry name" value="HD/PDEase_dom"/>
</dbReference>
<dbReference type="SMART" id="SM00471">
    <property type="entry name" value="HDc"/>
    <property type="match status" value="1"/>
</dbReference>
<dbReference type="EMBL" id="BMKG01000021">
    <property type="protein sequence ID" value="GGC16217.1"/>
    <property type="molecule type" value="Genomic_DNA"/>
</dbReference>
<dbReference type="OrthoDB" id="9802385at2"/>
<dbReference type="GO" id="GO:0008893">
    <property type="term" value="F:guanosine-3',5'-bis(diphosphate) 3'-diphosphatase activity"/>
    <property type="evidence" value="ECO:0007669"/>
    <property type="project" value="TreeGrafter"/>
</dbReference>
<accession>A0A6I3SUM5</accession>
<protein>
    <submittedName>
        <fullName evidence="3">HD domain-containing protein</fullName>
    </submittedName>
</protein>
<organism evidence="3 4">
    <name type="scientific">Pseudoduganella buxea</name>
    <dbReference type="NCBI Taxonomy" id="1949069"/>
    <lineage>
        <taxon>Bacteria</taxon>
        <taxon>Pseudomonadati</taxon>
        <taxon>Pseudomonadota</taxon>
        <taxon>Betaproteobacteria</taxon>
        <taxon>Burkholderiales</taxon>
        <taxon>Oxalobacteraceae</taxon>
        <taxon>Telluria group</taxon>
        <taxon>Pseudoduganella</taxon>
    </lineage>
</organism>
<keyword evidence="5" id="KW-1185">Reference proteome</keyword>
<evidence type="ECO:0000313" key="3">
    <source>
        <dbReference type="EMBL" id="MTV52878.1"/>
    </source>
</evidence>
<sequence>MTPRFTEALALAARAHEGQARKGTAIPYIVHPVGVAALVARHGGDEDQQIAALLHDVLEDGGPGFEPAIARFGARVLRIVRGCTDGVPDAGGAKPAWQERKSAYLAHLAEADEETLLVSGCDKLYNARAIVDDLEAVGPAVFDRFTAGKAGTLWYYGCLSDIFARRGVPVADALTRTVNEMARLAA</sequence>
<reference evidence="3 4" key="3">
    <citation type="submission" date="2019-11" db="EMBL/GenBank/DDBJ databases">
        <title>Type strains purchased from KCTC, JCM and DSMZ.</title>
        <authorList>
            <person name="Lu H."/>
        </authorList>
    </citation>
    <scope>NUCLEOTIDE SEQUENCE [LARGE SCALE GENOMIC DNA]</scope>
    <source>
        <strain evidence="3 4">KCTC 52429</strain>
    </source>
</reference>
<feature type="domain" description="HD/PDEase" evidence="1">
    <location>
        <begin position="24"/>
        <end position="136"/>
    </location>
</feature>
<dbReference type="Pfam" id="PF13328">
    <property type="entry name" value="HD_4"/>
    <property type="match status" value="1"/>
</dbReference>
<name>A0A6I3SUM5_9BURK</name>
<proteinExistence type="predicted"/>
<evidence type="ECO:0000259" key="1">
    <source>
        <dbReference type="SMART" id="SM00471"/>
    </source>
</evidence>
<dbReference type="RefSeq" id="WP_155470205.1">
    <property type="nucleotide sequence ID" value="NZ_BMKG01000021.1"/>
</dbReference>
<dbReference type="Proteomes" id="UP000430634">
    <property type="component" value="Unassembled WGS sequence"/>
</dbReference>
<dbReference type="CDD" id="cd00077">
    <property type="entry name" value="HDc"/>
    <property type="match status" value="1"/>
</dbReference>
<dbReference type="InterPro" id="IPR052194">
    <property type="entry name" value="MESH1"/>
</dbReference>
<evidence type="ECO:0000313" key="5">
    <source>
        <dbReference type="Proteomes" id="UP000622638"/>
    </source>
</evidence>
<reference evidence="2" key="4">
    <citation type="submission" date="2024-05" db="EMBL/GenBank/DDBJ databases">
        <authorList>
            <person name="Sun Q."/>
            <person name="Zhou Y."/>
        </authorList>
    </citation>
    <scope>NUCLEOTIDE SEQUENCE</scope>
    <source>
        <strain evidence="2">CGMCC 1.15931</strain>
    </source>
</reference>